<dbReference type="PANTHER" id="PTHR34606">
    <property type="entry name" value="BON DOMAIN-CONTAINING PROTEIN"/>
    <property type="match status" value="1"/>
</dbReference>
<evidence type="ECO:0000313" key="4">
    <source>
        <dbReference type="Proteomes" id="UP000270411"/>
    </source>
</evidence>
<dbReference type="PROSITE" id="PS50914">
    <property type="entry name" value="BON"/>
    <property type="match status" value="1"/>
</dbReference>
<dbReference type="InterPro" id="IPR051686">
    <property type="entry name" value="Lipoprotein_DolP"/>
</dbReference>
<dbReference type="Proteomes" id="UP000270411">
    <property type="component" value="Chromosome 2"/>
</dbReference>
<evidence type="ECO:0000256" key="1">
    <source>
        <dbReference type="SAM" id="MobiDB-lite"/>
    </source>
</evidence>
<feature type="region of interest" description="Disordered" evidence="1">
    <location>
        <begin position="135"/>
        <end position="207"/>
    </location>
</feature>
<feature type="compositionally biased region" description="Gly residues" evidence="1">
    <location>
        <begin position="161"/>
        <end position="182"/>
    </location>
</feature>
<reference evidence="4" key="1">
    <citation type="submission" date="2018-11" db="EMBL/GenBank/DDBJ databases">
        <title>FDA dAtabase for Regulatory Grade micrObial Sequences (FDA-ARGOS): Supporting development and validation of Infectious Disease Dx tests.</title>
        <authorList>
            <person name="Goldberg B."/>
            <person name="Campos J."/>
            <person name="Tallon L."/>
            <person name="Sadzewicz L."/>
            <person name="Zhao X."/>
            <person name="Vavikolanu K."/>
            <person name="Mehta A."/>
            <person name="Aluvathingal J."/>
            <person name="Nadendla S."/>
            <person name="Geyer C."/>
            <person name="Nandy P."/>
            <person name="Yan Y."/>
            <person name="Sichtig H."/>
        </authorList>
    </citation>
    <scope>NUCLEOTIDE SEQUENCE [LARGE SCALE GENOMIC DNA]</scope>
    <source>
        <strain evidence="4">FDAARGOS_614</strain>
    </source>
</reference>
<feature type="region of interest" description="Disordered" evidence="1">
    <location>
        <begin position="246"/>
        <end position="296"/>
    </location>
</feature>
<dbReference type="OrthoDB" id="8963247at2"/>
<gene>
    <name evidence="3" type="ORF">EHF44_24805</name>
</gene>
<dbReference type="Pfam" id="PF04972">
    <property type="entry name" value="BON"/>
    <property type="match status" value="1"/>
</dbReference>
<organism evidence="3 4">
    <name type="scientific">Cupriavidus pauculus</name>
    <dbReference type="NCBI Taxonomy" id="82633"/>
    <lineage>
        <taxon>Bacteria</taxon>
        <taxon>Pseudomonadati</taxon>
        <taxon>Pseudomonadota</taxon>
        <taxon>Betaproteobacteria</taxon>
        <taxon>Burkholderiales</taxon>
        <taxon>Burkholderiaceae</taxon>
        <taxon>Cupriavidus</taxon>
    </lineage>
</organism>
<dbReference type="EMBL" id="CP033970">
    <property type="protein sequence ID" value="AZG16599.1"/>
    <property type="molecule type" value="Genomic_DNA"/>
</dbReference>
<feature type="region of interest" description="Disordered" evidence="1">
    <location>
        <begin position="1"/>
        <end position="101"/>
    </location>
</feature>
<feature type="domain" description="BON" evidence="2">
    <location>
        <begin position="338"/>
        <end position="406"/>
    </location>
</feature>
<dbReference type="KEGG" id="cpau:EHF44_24805"/>
<feature type="compositionally biased region" description="Basic and acidic residues" evidence="1">
    <location>
        <begin position="287"/>
        <end position="296"/>
    </location>
</feature>
<feature type="compositionally biased region" description="Basic and acidic residues" evidence="1">
    <location>
        <begin position="47"/>
        <end position="59"/>
    </location>
</feature>
<dbReference type="AlphaFoldDB" id="A0A3G8H8M3"/>
<protein>
    <submittedName>
        <fullName evidence="3">BON domain-containing protein</fullName>
    </submittedName>
</protein>
<name>A0A3G8H8M3_9BURK</name>
<dbReference type="PANTHER" id="PTHR34606:SF15">
    <property type="entry name" value="BON DOMAIN-CONTAINING PROTEIN"/>
    <property type="match status" value="1"/>
</dbReference>
<sequence>MPVAARMATATFQERNMGDYQSERYRRNTPWRAEDNRRDDDLGDPWDDNRGSRWTRDDWQPESSGDSWDEARRRQRLTPGQLSEGGPVPSGYRSGSEQGSNLRYGLNGGYGWEPEQEENWRLQEQYKSRQYASEYGDYGDVGDTGGQRGRQRGQQQRDFGGESGYGGYGGNYGSGYGGGSGERYGSQQRGQFSDSGYGQQRGFGNADQEWLREAERRAPAYRGQRGQGGQTAYFNDLRSDTRYWTEPRDEWGDNRPQHAQRYGRDYMSSRGYDEELGYGQRRSSGNDWRDRDDDDREYRAEEHGPLYNLGHRIGQVMSEWFGSDSEEKRTGPRGYTRTDERIRDEICERLTFTTGLDVREVSVDVDKGKVTLSGTVQTRGQKYDIEDLADNTFGVTEVENNIRVQRPQDVDKAVSGAGGFNGW</sequence>
<proteinExistence type="predicted"/>
<accession>A0A3G8H8M3</accession>
<dbReference type="InterPro" id="IPR007055">
    <property type="entry name" value="BON_dom"/>
</dbReference>
<feature type="compositionally biased region" description="Basic and acidic residues" evidence="1">
    <location>
        <begin position="246"/>
        <end position="256"/>
    </location>
</feature>
<evidence type="ECO:0000259" key="2">
    <source>
        <dbReference type="PROSITE" id="PS50914"/>
    </source>
</evidence>
<dbReference type="Gene3D" id="3.30.1340.30">
    <property type="match status" value="1"/>
</dbReference>
<feature type="compositionally biased region" description="Basic and acidic residues" evidence="1">
    <location>
        <begin position="21"/>
        <end position="40"/>
    </location>
</feature>
<evidence type="ECO:0000313" key="3">
    <source>
        <dbReference type="EMBL" id="AZG16599.1"/>
    </source>
</evidence>